<accession>A0A3B0WA53</accession>
<organism evidence="1">
    <name type="scientific">hydrothermal vent metagenome</name>
    <dbReference type="NCBI Taxonomy" id="652676"/>
    <lineage>
        <taxon>unclassified sequences</taxon>
        <taxon>metagenomes</taxon>
        <taxon>ecological metagenomes</taxon>
    </lineage>
</organism>
<dbReference type="EMBL" id="UOEW01000277">
    <property type="protein sequence ID" value="VAW40594.1"/>
    <property type="molecule type" value="Genomic_DNA"/>
</dbReference>
<proteinExistence type="predicted"/>
<name>A0A3B0WA53_9ZZZZ</name>
<protein>
    <submittedName>
        <fullName evidence="1">Uncharacterized protein</fullName>
    </submittedName>
</protein>
<reference evidence="1" key="1">
    <citation type="submission" date="2018-06" db="EMBL/GenBank/DDBJ databases">
        <authorList>
            <person name="Zhirakovskaya E."/>
        </authorList>
    </citation>
    <scope>NUCLEOTIDE SEQUENCE</scope>
</reference>
<evidence type="ECO:0000313" key="1">
    <source>
        <dbReference type="EMBL" id="VAW40594.1"/>
    </source>
</evidence>
<dbReference type="AlphaFoldDB" id="A0A3B0WA53"/>
<gene>
    <name evidence="1" type="ORF">MNBD_GAMMA01-1639</name>
</gene>
<sequence>MFSPSPDIEMRSSMPVVVSRALMGKIDFTSNIVDVAVCPYVSLFVSTTATGEAASLH</sequence>